<organism evidence="5 6">
    <name type="scientific">Pseudooceanicola pacificus</name>
    <dbReference type="NCBI Taxonomy" id="2676438"/>
    <lineage>
        <taxon>Bacteria</taxon>
        <taxon>Pseudomonadati</taxon>
        <taxon>Pseudomonadota</taxon>
        <taxon>Alphaproteobacteria</taxon>
        <taxon>Rhodobacterales</taxon>
        <taxon>Paracoccaceae</taxon>
        <taxon>Pseudooceanicola</taxon>
    </lineage>
</organism>
<protein>
    <submittedName>
        <fullName evidence="5">FCD domain-containing protein</fullName>
    </submittedName>
</protein>
<dbReference type="PROSITE" id="PS50949">
    <property type="entry name" value="HTH_GNTR"/>
    <property type="match status" value="1"/>
</dbReference>
<evidence type="ECO:0000259" key="4">
    <source>
        <dbReference type="PROSITE" id="PS50949"/>
    </source>
</evidence>
<name>A0A844WGI8_9RHOB</name>
<dbReference type="InterPro" id="IPR011711">
    <property type="entry name" value="GntR_C"/>
</dbReference>
<dbReference type="SMART" id="SM00345">
    <property type="entry name" value="HTH_GNTR"/>
    <property type="match status" value="1"/>
</dbReference>
<keyword evidence="1" id="KW-0805">Transcription regulation</keyword>
<dbReference type="EMBL" id="WNXQ01000008">
    <property type="protein sequence ID" value="MWB79179.1"/>
    <property type="molecule type" value="Genomic_DNA"/>
</dbReference>
<sequence length="226" mass="25223">MTEARAETDRGRGESVRERVSNALRTDITMGVFVPGQRLSEAELCAHLDASRTSVRESLRQLEAERLIEIRPNRGPVVARLDWQEAEQIYDVREMIEPEVVRLFSLTATDEQLNSMQAALTEFEEASSSGLHPNLLIQTTTAFYDVMFRGCSNQILVEILRGLLARVNLLRSRSMSQAGRPKESLREMQCILENIRASDTAGAQAAVVTHIRNARAHAQAAMMADA</sequence>
<dbReference type="AlphaFoldDB" id="A0A844WGI8"/>
<evidence type="ECO:0000313" key="5">
    <source>
        <dbReference type="EMBL" id="MWB79179.1"/>
    </source>
</evidence>
<dbReference type="PANTHER" id="PTHR43537:SF24">
    <property type="entry name" value="GLUCONATE OPERON TRANSCRIPTIONAL REPRESSOR"/>
    <property type="match status" value="1"/>
</dbReference>
<accession>A0A844WGI8</accession>
<dbReference type="RefSeq" id="WP_160383384.1">
    <property type="nucleotide sequence ID" value="NZ_WNXQ01000008.1"/>
</dbReference>
<feature type="domain" description="HTH gntR-type" evidence="4">
    <location>
        <begin position="14"/>
        <end position="81"/>
    </location>
</feature>
<dbReference type="Pfam" id="PF00392">
    <property type="entry name" value="GntR"/>
    <property type="match status" value="1"/>
</dbReference>
<keyword evidence="6" id="KW-1185">Reference proteome</keyword>
<keyword evidence="3" id="KW-0804">Transcription</keyword>
<dbReference type="Proteomes" id="UP000443843">
    <property type="component" value="Unassembled WGS sequence"/>
</dbReference>
<evidence type="ECO:0000256" key="3">
    <source>
        <dbReference type="ARBA" id="ARBA00023163"/>
    </source>
</evidence>
<comment type="caution">
    <text evidence="5">The sequence shown here is derived from an EMBL/GenBank/DDBJ whole genome shotgun (WGS) entry which is preliminary data.</text>
</comment>
<proteinExistence type="predicted"/>
<reference evidence="5 6" key="1">
    <citation type="submission" date="2019-11" db="EMBL/GenBank/DDBJ databases">
        <title>Pseudooceanicola pacifica sp. nov., isolated from deep-sea sediment of the Pacific Ocean.</title>
        <authorList>
            <person name="Lyu L."/>
        </authorList>
    </citation>
    <scope>NUCLEOTIDE SEQUENCE [LARGE SCALE GENOMIC DNA]</scope>
    <source>
        <strain evidence="5 6">216_PA32_1</strain>
    </source>
</reference>
<dbReference type="GO" id="GO:0003700">
    <property type="term" value="F:DNA-binding transcription factor activity"/>
    <property type="evidence" value="ECO:0007669"/>
    <property type="project" value="InterPro"/>
</dbReference>
<dbReference type="CDD" id="cd07377">
    <property type="entry name" value="WHTH_GntR"/>
    <property type="match status" value="1"/>
</dbReference>
<dbReference type="InterPro" id="IPR000524">
    <property type="entry name" value="Tscrpt_reg_HTH_GntR"/>
</dbReference>
<evidence type="ECO:0000313" key="6">
    <source>
        <dbReference type="Proteomes" id="UP000443843"/>
    </source>
</evidence>
<dbReference type="PANTHER" id="PTHR43537">
    <property type="entry name" value="TRANSCRIPTIONAL REGULATOR, GNTR FAMILY"/>
    <property type="match status" value="1"/>
</dbReference>
<dbReference type="Gene3D" id="1.10.10.10">
    <property type="entry name" value="Winged helix-like DNA-binding domain superfamily/Winged helix DNA-binding domain"/>
    <property type="match status" value="1"/>
</dbReference>
<evidence type="ECO:0000256" key="1">
    <source>
        <dbReference type="ARBA" id="ARBA00023015"/>
    </source>
</evidence>
<evidence type="ECO:0000256" key="2">
    <source>
        <dbReference type="ARBA" id="ARBA00023125"/>
    </source>
</evidence>
<dbReference type="InterPro" id="IPR036390">
    <property type="entry name" value="WH_DNA-bd_sf"/>
</dbReference>
<keyword evidence="2" id="KW-0238">DNA-binding</keyword>
<dbReference type="Pfam" id="PF07729">
    <property type="entry name" value="FCD"/>
    <property type="match status" value="1"/>
</dbReference>
<dbReference type="GO" id="GO:0003677">
    <property type="term" value="F:DNA binding"/>
    <property type="evidence" value="ECO:0007669"/>
    <property type="project" value="UniProtKB-KW"/>
</dbReference>
<dbReference type="SUPFAM" id="SSF46785">
    <property type="entry name" value="Winged helix' DNA-binding domain"/>
    <property type="match status" value="1"/>
</dbReference>
<gene>
    <name evidence="5" type="ORF">GLS40_14155</name>
</gene>
<dbReference type="SUPFAM" id="SSF48008">
    <property type="entry name" value="GntR ligand-binding domain-like"/>
    <property type="match status" value="1"/>
</dbReference>
<dbReference type="InterPro" id="IPR008920">
    <property type="entry name" value="TF_FadR/GntR_C"/>
</dbReference>
<dbReference type="Gene3D" id="1.20.120.530">
    <property type="entry name" value="GntR ligand-binding domain-like"/>
    <property type="match status" value="1"/>
</dbReference>
<dbReference type="InterPro" id="IPR036388">
    <property type="entry name" value="WH-like_DNA-bd_sf"/>
</dbReference>
<dbReference type="SMART" id="SM00895">
    <property type="entry name" value="FCD"/>
    <property type="match status" value="1"/>
</dbReference>